<proteinExistence type="predicted"/>
<dbReference type="OMA" id="QECCATE"/>
<evidence type="ECO:0000313" key="3">
    <source>
        <dbReference type="EMBL" id="ABO99201.1"/>
    </source>
</evidence>
<dbReference type="OrthoDB" id="10456885at2759"/>
<feature type="coiled-coil region" evidence="1">
    <location>
        <begin position="611"/>
        <end position="682"/>
    </location>
</feature>
<keyword evidence="1" id="KW-0175">Coiled coil</keyword>
<name>A4S6A2_OSTLU</name>
<feature type="region of interest" description="Disordered" evidence="2">
    <location>
        <begin position="45"/>
        <end position="120"/>
    </location>
</feature>
<dbReference type="HOGENOM" id="CLU_365379_0_0_1"/>
<dbReference type="Proteomes" id="UP000001568">
    <property type="component" value="Chromosome 13"/>
</dbReference>
<reference evidence="3 4" key="1">
    <citation type="journal article" date="2007" name="Proc. Natl. Acad. Sci. U.S.A.">
        <title>The tiny eukaryote Ostreococcus provides genomic insights into the paradox of plankton speciation.</title>
        <authorList>
            <person name="Palenik B."/>
            <person name="Grimwood J."/>
            <person name="Aerts A."/>
            <person name="Rouze P."/>
            <person name="Salamov A."/>
            <person name="Putnam N."/>
            <person name="Dupont C."/>
            <person name="Jorgensen R."/>
            <person name="Derelle E."/>
            <person name="Rombauts S."/>
            <person name="Zhou K."/>
            <person name="Otillar R."/>
            <person name="Merchant S.S."/>
            <person name="Podell S."/>
            <person name="Gaasterland T."/>
            <person name="Napoli C."/>
            <person name="Gendler K."/>
            <person name="Manuell A."/>
            <person name="Tai V."/>
            <person name="Vallon O."/>
            <person name="Piganeau G."/>
            <person name="Jancek S."/>
            <person name="Heijde M."/>
            <person name="Jabbari K."/>
            <person name="Bowler C."/>
            <person name="Lohr M."/>
            <person name="Robbens S."/>
            <person name="Werner G."/>
            <person name="Dubchak I."/>
            <person name="Pazour G.J."/>
            <person name="Ren Q."/>
            <person name="Paulsen I."/>
            <person name="Delwiche C."/>
            <person name="Schmutz J."/>
            <person name="Rokhsar D."/>
            <person name="Van de Peer Y."/>
            <person name="Moreau H."/>
            <person name="Grigoriev I.V."/>
        </authorList>
    </citation>
    <scope>NUCLEOTIDE SEQUENCE [LARGE SCALE GENOMIC DNA]</scope>
    <source>
        <strain evidence="3 4">CCE9901</strain>
    </source>
</reference>
<organism evidence="3 4">
    <name type="scientific">Ostreococcus lucimarinus (strain CCE9901)</name>
    <dbReference type="NCBI Taxonomy" id="436017"/>
    <lineage>
        <taxon>Eukaryota</taxon>
        <taxon>Viridiplantae</taxon>
        <taxon>Chlorophyta</taxon>
        <taxon>Mamiellophyceae</taxon>
        <taxon>Mamiellales</taxon>
        <taxon>Bathycoccaceae</taxon>
        <taxon>Ostreococcus</taxon>
    </lineage>
</organism>
<dbReference type="RefSeq" id="XP_001420908.1">
    <property type="nucleotide sequence ID" value="XM_001420871.1"/>
</dbReference>
<dbReference type="KEGG" id="olu:OSTLU_27044"/>
<dbReference type="AlphaFoldDB" id="A4S6A2"/>
<evidence type="ECO:0000313" key="4">
    <source>
        <dbReference type="Proteomes" id="UP000001568"/>
    </source>
</evidence>
<sequence>MPARPWRPAEHTRQRAIFHDLGNAPYRRRESFDAEKLADELANLRRANRHRSDDDGGDDGGGDDGLKRERALMTNERVRALETRARDASEVARRETEKREMQERALERANANARRGEVSERLKRHAEREVLELTRELETVRMKADEERDALERCVEEMKATHESSLAKAQTAEAQAAGEAKELLEVKARLEEERDATTKKNAALEGELASVGTCLKETEASLKAVSEAKASADDELSEAREEMARLRDELERTAESNRSNERELRESRRKAEAFAAAVHSARGNDSAARAMMRDSVLTFARLEDAANSREIQILKEHHAAIVERMQEEFAVALADVKANTGAVAHSTVDESQRVKRTMKGMEEDAREAVCNARRREEEANAVAAKLREELVMTKARLNSMIEAGEGKLNHASIRDAQASRLAAAQAQAICRDLQAELEAEHESAEAARHEASETAHKYFALRDKYEQREALVNHQKETISALKRDNERSGGEIDELKARCKELKLCLRDNEMTYLNRQDLTEEVEHLNRIIADANVRDRERAIELQREQERADNYAERLERCEAKLNEETNRRIQIERTACDADSTKVRADSDALRAEAMTASAVLLEAEVLRLARINEQAETRVAELEGRVEQLIEQADALASSQNPNQSIRYLEKLRDEREMAEKDAEEAGKAVQNMKAALQFVVCARRETRDKVVQYAREARKTGRIYTEAPGLPQGVSADIWARVVETVARLNLDAVEC</sequence>
<feature type="coiled-coil region" evidence="1">
    <location>
        <begin position="358"/>
        <end position="454"/>
    </location>
</feature>
<dbReference type="GeneID" id="5005016"/>
<evidence type="ECO:0000256" key="2">
    <source>
        <dbReference type="SAM" id="MobiDB-lite"/>
    </source>
</evidence>
<protein>
    <submittedName>
        <fullName evidence="3">Uncharacterized protein</fullName>
    </submittedName>
</protein>
<keyword evidence="4" id="KW-1185">Reference proteome</keyword>
<accession>A4S6A2</accession>
<evidence type="ECO:0000256" key="1">
    <source>
        <dbReference type="SAM" id="Coils"/>
    </source>
</evidence>
<dbReference type="EMBL" id="CP000593">
    <property type="protein sequence ID" value="ABO99201.1"/>
    <property type="molecule type" value="Genomic_DNA"/>
</dbReference>
<gene>
    <name evidence="3" type="ORF">OSTLU_27044</name>
</gene>
<dbReference type="Gramene" id="ABO99201">
    <property type="protein sequence ID" value="ABO99201"/>
    <property type="gene ID" value="OSTLU_27044"/>
</dbReference>
<feature type="coiled-coil region" evidence="1">
    <location>
        <begin position="479"/>
        <end position="579"/>
    </location>
</feature>
<feature type="compositionally biased region" description="Basic and acidic residues" evidence="2">
    <location>
        <begin position="64"/>
        <end position="107"/>
    </location>
</feature>